<gene>
    <name evidence="1" type="ORF">LOAG_18437</name>
</gene>
<dbReference type="KEGG" id="loa:LOAG_18437"/>
<dbReference type="GeneID" id="9951683"/>
<dbReference type="CTD" id="9951683"/>
<proteinExistence type="predicted"/>
<organism evidence="1">
    <name type="scientific">Loa loa</name>
    <name type="common">Eye worm</name>
    <name type="synonym">Filaria loa</name>
    <dbReference type="NCBI Taxonomy" id="7209"/>
    <lineage>
        <taxon>Eukaryota</taxon>
        <taxon>Metazoa</taxon>
        <taxon>Ecdysozoa</taxon>
        <taxon>Nematoda</taxon>
        <taxon>Chromadorea</taxon>
        <taxon>Rhabditida</taxon>
        <taxon>Spirurina</taxon>
        <taxon>Spiruromorpha</taxon>
        <taxon>Filarioidea</taxon>
        <taxon>Onchocercidae</taxon>
        <taxon>Loa</taxon>
    </lineage>
</organism>
<dbReference type="RefSeq" id="XP_003149752.2">
    <property type="nucleotide sequence ID" value="XM_003149704.2"/>
</dbReference>
<dbReference type="OrthoDB" id="5814456at2759"/>
<name>A0A1S0UFJ6_LOALO</name>
<dbReference type="InParanoid" id="A0A1S0UFJ6"/>
<protein>
    <submittedName>
        <fullName evidence="1">Uncharacterized protein</fullName>
    </submittedName>
</protein>
<reference evidence="1" key="1">
    <citation type="submission" date="2012-04" db="EMBL/GenBank/DDBJ databases">
        <title>The Genome Sequence of Loa loa.</title>
        <authorList>
            <consortium name="The Broad Institute Genome Sequencing Platform"/>
            <consortium name="Broad Institute Genome Sequencing Center for Infectious Disease"/>
            <person name="Nutman T.B."/>
            <person name="Fink D.L."/>
            <person name="Russ C."/>
            <person name="Young S."/>
            <person name="Zeng Q."/>
            <person name="Gargeya S."/>
            <person name="Alvarado L."/>
            <person name="Berlin A."/>
            <person name="Chapman S.B."/>
            <person name="Chen Z."/>
            <person name="Freedman E."/>
            <person name="Gellesch M."/>
            <person name="Goldberg J."/>
            <person name="Griggs A."/>
            <person name="Gujja S."/>
            <person name="Heilman E.R."/>
            <person name="Heiman D."/>
            <person name="Howarth C."/>
            <person name="Mehta T."/>
            <person name="Neiman D."/>
            <person name="Pearson M."/>
            <person name="Roberts A."/>
            <person name="Saif S."/>
            <person name="Shea T."/>
            <person name="Shenoy N."/>
            <person name="Sisk P."/>
            <person name="Stolte C."/>
            <person name="Sykes S."/>
            <person name="White J."/>
            <person name="Yandava C."/>
            <person name="Haas B."/>
            <person name="Henn M.R."/>
            <person name="Nusbaum C."/>
            <person name="Birren B."/>
        </authorList>
    </citation>
    <scope>NUCLEOTIDE SEQUENCE [LARGE SCALE GENOMIC DNA]</scope>
</reference>
<sequence>MSFDSTSSLGSINTINVYPHRSSTILSNASSTDESHFQTVSVYLYSFNPVSYEHRISFDFHKWATTEELIEKVLQQKTVNFPEY</sequence>
<evidence type="ECO:0000313" key="1">
    <source>
        <dbReference type="EMBL" id="EJD74211.1"/>
    </source>
</evidence>
<dbReference type="AlphaFoldDB" id="A0A1S0UFJ6"/>
<dbReference type="EMBL" id="JH712378">
    <property type="protein sequence ID" value="EJD74211.1"/>
    <property type="molecule type" value="Genomic_DNA"/>
</dbReference>
<accession>A0A1S0UFJ6</accession>